<keyword evidence="5" id="KW-0597">Phosphoprotein</keyword>
<evidence type="ECO:0000256" key="4">
    <source>
        <dbReference type="ARBA" id="ARBA00012438"/>
    </source>
</evidence>
<dbReference type="InterPro" id="IPR036097">
    <property type="entry name" value="HisK_dim/P_sf"/>
</dbReference>
<dbReference type="Gene3D" id="3.30.450.20">
    <property type="entry name" value="PAS domain"/>
    <property type="match status" value="1"/>
</dbReference>
<dbReference type="SUPFAM" id="SSF55874">
    <property type="entry name" value="ATPase domain of HSP90 chaperone/DNA topoisomerase II/histidine kinase"/>
    <property type="match status" value="1"/>
</dbReference>
<keyword evidence="15" id="KW-0067">ATP-binding</keyword>
<dbReference type="CDD" id="cd00082">
    <property type="entry name" value="HisKA"/>
    <property type="match status" value="1"/>
</dbReference>
<keyword evidence="15" id="KW-0547">Nucleotide-binding</keyword>
<dbReference type="InterPro" id="IPR005467">
    <property type="entry name" value="His_kinase_dom"/>
</dbReference>
<dbReference type="Pfam" id="PF02518">
    <property type="entry name" value="HATPase_c"/>
    <property type="match status" value="1"/>
</dbReference>
<keyword evidence="8" id="KW-0902">Two-component regulatory system</keyword>
<dbReference type="Gene3D" id="1.10.287.130">
    <property type="match status" value="1"/>
</dbReference>
<dbReference type="FunFam" id="1.10.287.130:FF:000001">
    <property type="entry name" value="Two-component sensor histidine kinase"/>
    <property type="match status" value="1"/>
</dbReference>
<dbReference type="InterPro" id="IPR035965">
    <property type="entry name" value="PAS-like_dom_sf"/>
</dbReference>
<dbReference type="PANTHER" id="PTHR43711">
    <property type="entry name" value="TWO-COMPONENT HISTIDINE KINASE"/>
    <property type="match status" value="1"/>
</dbReference>
<evidence type="ECO:0000256" key="2">
    <source>
        <dbReference type="ARBA" id="ARBA00001968"/>
    </source>
</evidence>
<dbReference type="Gene3D" id="3.30.565.10">
    <property type="entry name" value="Histidine kinase-like ATPase, C-terminal domain"/>
    <property type="match status" value="1"/>
</dbReference>
<feature type="domain" description="PAS" evidence="13">
    <location>
        <begin position="226"/>
        <end position="255"/>
    </location>
</feature>
<dbReference type="PRINTS" id="PR00344">
    <property type="entry name" value="BCTRLSENSOR"/>
</dbReference>
<dbReference type="GO" id="GO:0000155">
    <property type="term" value="F:phosphorelay sensor kinase activity"/>
    <property type="evidence" value="ECO:0007669"/>
    <property type="project" value="InterPro"/>
</dbReference>
<evidence type="ECO:0000256" key="5">
    <source>
        <dbReference type="ARBA" id="ARBA00022553"/>
    </source>
</evidence>
<feature type="transmembrane region" description="Helical" evidence="11">
    <location>
        <begin position="73"/>
        <end position="92"/>
    </location>
</feature>
<feature type="transmembrane region" description="Helical" evidence="11">
    <location>
        <begin position="21"/>
        <end position="41"/>
    </location>
</feature>
<evidence type="ECO:0000256" key="10">
    <source>
        <dbReference type="SAM" id="Coils"/>
    </source>
</evidence>
<dbReference type="InterPro" id="IPR050736">
    <property type="entry name" value="Sensor_HK_Regulatory"/>
</dbReference>
<dbReference type="SUPFAM" id="SSF47384">
    <property type="entry name" value="Homodimeric domain of signal transducing histidine kinase"/>
    <property type="match status" value="1"/>
</dbReference>
<dbReference type="SMART" id="SM00387">
    <property type="entry name" value="HATPase_c"/>
    <property type="match status" value="1"/>
</dbReference>
<dbReference type="SMART" id="SM00388">
    <property type="entry name" value="HisKA"/>
    <property type="match status" value="1"/>
</dbReference>
<feature type="transmembrane region" description="Helical" evidence="11">
    <location>
        <begin position="121"/>
        <end position="142"/>
    </location>
</feature>
<feature type="domain" description="PAC" evidence="14">
    <location>
        <begin position="302"/>
        <end position="354"/>
    </location>
</feature>
<comment type="catalytic activity">
    <reaction evidence="1">
        <text>ATP + protein L-histidine = ADP + protein N-phospho-L-histidine.</text>
        <dbReference type="EC" id="2.7.13.3"/>
    </reaction>
</comment>
<feature type="coiled-coil region" evidence="10">
    <location>
        <begin position="169"/>
        <end position="199"/>
    </location>
</feature>
<gene>
    <name evidence="15" type="ORF">AAME72_14630</name>
</gene>
<evidence type="ECO:0000313" key="15">
    <source>
        <dbReference type="EMBL" id="XBM47310.1"/>
    </source>
</evidence>
<dbReference type="Pfam" id="PF00512">
    <property type="entry name" value="HisKA"/>
    <property type="match status" value="1"/>
</dbReference>
<sequence>MTLDRWFGRLPIDSPSVFMKLIPTLIGYVLALGVELVPGVALVITPVYLVTSLVLMALAVVLALAVPWRRTAAAWPLVVPVLALIAIGFLRLGTGSGSSPIAVVLLLPFIWIATEEGRYNILVAAAGMFLVLLAPVVVSNVATSPVDLVRALFSPVIYLVLAGVINEIAHRLRKQLAASKAEAEQREQLLAQAVRAQDELVLNEARLRTANRLIQSIWNAVTEQSVIGTDLDGLIDVWNPGAEKMLGLTEKQVVDGGRHVIDFHLESELEDRLREMDARFTTVASADDFSALVDTVRAGSADVRDWTYVRADGKHVAVQVAATPRLDENGHRVGFIFVATDMTQAREFARLKDEFVGLISHELRTPLSSILGYLELMRDDEEAPLSEEQLQYLGVAERNAHRLLRLVGDLLFTAQVESGRFPIDITDAELRGVVAASVESATPVASSAGVTLVSDVPDEPVEVRGDQVRLGQAVDNLVSNALKFTPSGGTVTVSLSRQGDEAVIAVTDTGIGIPAVEVSQLSQRFFRASTATRNAVPGVGLGLTITKAIVTAHGGRLDIASEEGVGTSISLRLPIETPRPVAEAVPGAERSS</sequence>
<dbReference type="RefSeq" id="WP_348787283.1">
    <property type="nucleotide sequence ID" value="NZ_CP157390.1"/>
</dbReference>
<evidence type="ECO:0000256" key="3">
    <source>
        <dbReference type="ARBA" id="ARBA00004236"/>
    </source>
</evidence>
<keyword evidence="6" id="KW-0808">Transferase</keyword>
<dbReference type="InterPro" id="IPR000700">
    <property type="entry name" value="PAS-assoc_C"/>
</dbReference>
<dbReference type="GO" id="GO:0005886">
    <property type="term" value="C:plasma membrane"/>
    <property type="evidence" value="ECO:0007669"/>
    <property type="project" value="UniProtKB-SubCell"/>
</dbReference>
<feature type="transmembrane region" description="Helical" evidence="11">
    <location>
        <begin position="47"/>
        <end position="66"/>
    </location>
</feature>
<dbReference type="PROSITE" id="PS50112">
    <property type="entry name" value="PAS"/>
    <property type="match status" value="1"/>
</dbReference>
<dbReference type="InterPro" id="IPR000014">
    <property type="entry name" value="PAS"/>
</dbReference>
<keyword evidence="7" id="KW-0418">Kinase</keyword>
<evidence type="ECO:0000256" key="8">
    <source>
        <dbReference type="ARBA" id="ARBA00023012"/>
    </source>
</evidence>
<evidence type="ECO:0000256" key="9">
    <source>
        <dbReference type="ARBA" id="ARBA00023136"/>
    </source>
</evidence>
<evidence type="ECO:0000256" key="7">
    <source>
        <dbReference type="ARBA" id="ARBA00022777"/>
    </source>
</evidence>
<dbReference type="PANTHER" id="PTHR43711:SF26">
    <property type="entry name" value="SENSOR HISTIDINE KINASE RCSC"/>
    <property type="match status" value="1"/>
</dbReference>
<feature type="transmembrane region" description="Helical" evidence="11">
    <location>
        <begin position="98"/>
        <end position="114"/>
    </location>
</feature>
<dbReference type="GO" id="GO:0005524">
    <property type="term" value="F:ATP binding"/>
    <property type="evidence" value="ECO:0007669"/>
    <property type="project" value="UniProtKB-KW"/>
</dbReference>
<feature type="domain" description="Histidine kinase" evidence="12">
    <location>
        <begin position="358"/>
        <end position="577"/>
    </location>
</feature>
<dbReference type="CDD" id="cd00075">
    <property type="entry name" value="HATPase"/>
    <property type="match status" value="1"/>
</dbReference>
<dbReference type="EMBL" id="CP157390">
    <property type="protein sequence ID" value="XBM47310.1"/>
    <property type="molecule type" value="Genomic_DNA"/>
</dbReference>
<dbReference type="SUPFAM" id="SSF55785">
    <property type="entry name" value="PYP-like sensor domain (PAS domain)"/>
    <property type="match status" value="1"/>
</dbReference>
<dbReference type="FunFam" id="3.30.565.10:FF:000006">
    <property type="entry name" value="Sensor histidine kinase WalK"/>
    <property type="match status" value="1"/>
</dbReference>
<evidence type="ECO:0000256" key="1">
    <source>
        <dbReference type="ARBA" id="ARBA00000085"/>
    </source>
</evidence>
<dbReference type="AlphaFoldDB" id="A0AAU7G902"/>
<dbReference type="PROSITE" id="PS50113">
    <property type="entry name" value="PAC"/>
    <property type="match status" value="1"/>
</dbReference>
<keyword evidence="11" id="KW-1133">Transmembrane helix</keyword>
<comment type="cofactor">
    <cofactor evidence="2">
        <name>a divalent metal cation</name>
        <dbReference type="ChEBI" id="CHEBI:60240"/>
    </cofactor>
</comment>
<evidence type="ECO:0000259" key="13">
    <source>
        <dbReference type="PROSITE" id="PS50112"/>
    </source>
</evidence>
<dbReference type="GO" id="GO:0005509">
    <property type="term" value="F:calcium ion binding"/>
    <property type="evidence" value="ECO:0007669"/>
    <property type="project" value="UniProtKB-ARBA"/>
</dbReference>
<name>A0AAU7G902_9MICO</name>
<reference evidence="15" key="1">
    <citation type="submission" date="2024-05" db="EMBL/GenBank/DDBJ databases">
        <title>The Natural Products Discovery Center: Release of the First 8490 Sequenced Strains for Exploring Actinobacteria Biosynthetic Diversity.</title>
        <authorList>
            <person name="Kalkreuter E."/>
            <person name="Kautsar S.A."/>
            <person name="Yang D."/>
            <person name="Bader C.D."/>
            <person name="Teijaro C.N."/>
            <person name="Fluegel L."/>
            <person name="Davis C.M."/>
            <person name="Simpson J.R."/>
            <person name="Lauterbach L."/>
            <person name="Steele A.D."/>
            <person name="Gui C."/>
            <person name="Meng S."/>
            <person name="Li G."/>
            <person name="Viehrig K."/>
            <person name="Ye F."/>
            <person name="Su P."/>
            <person name="Kiefer A.F."/>
            <person name="Nichols A."/>
            <person name="Cepeda A.J."/>
            <person name="Yan W."/>
            <person name="Fan B."/>
            <person name="Jiang Y."/>
            <person name="Adhikari A."/>
            <person name="Zheng C.-J."/>
            <person name="Schuster L."/>
            <person name="Cowan T.M."/>
            <person name="Smanski M.J."/>
            <person name="Chevrette M.G."/>
            <person name="de Carvalho L.P.S."/>
            <person name="Shen B."/>
        </authorList>
    </citation>
    <scope>NUCLEOTIDE SEQUENCE</scope>
    <source>
        <strain evidence="15">NPDC080035</strain>
    </source>
</reference>
<dbReference type="InterPro" id="IPR036890">
    <property type="entry name" value="HATPase_C_sf"/>
</dbReference>
<dbReference type="NCBIfam" id="TIGR00229">
    <property type="entry name" value="sensory_box"/>
    <property type="match status" value="1"/>
</dbReference>
<comment type="subcellular location">
    <subcellularLocation>
        <location evidence="3">Cell membrane</location>
    </subcellularLocation>
</comment>
<dbReference type="InterPro" id="IPR004358">
    <property type="entry name" value="Sig_transdc_His_kin-like_C"/>
</dbReference>
<proteinExistence type="predicted"/>
<keyword evidence="10" id="KW-0175">Coiled coil</keyword>
<accession>A0AAU7G902</accession>
<dbReference type="EC" id="2.7.13.3" evidence="4"/>
<dbReference type="Pfam" id="PF13426">
    <property type="entry name" value="PAS_9"/>
    <property type="match status" value="1"/>
</dbReference>
<evidence type="ECO:0000259" key="14">
    <source>
        <dbReference type="PROSITE" id="PS50113"/>
    </source>
</evidence>
<dbReference type="CDD" id="cd00130">
    <property type="entry name" value="PAS"/>
    <property type="match status" value="1"/>
</dbReference>
<protein>
    <recommendedName>
        <fullName evidence="4">histidine kinase</fullName>
        <ecNumber evidence="4">2.7.13.3</ecNumber>
    </recommendedName>
</protein>
<dbReference type="PROSITE" id="PS50109">
    <property type="entry name" value="HIS_KIN"/>
    <property type="match status" value="1"/>
</dbReference>
<dbReference type="InterPro" id="IPR003594">
    <property type="entry name" value="HATPase_dom"/>
</dbReference>
<evidence type="ECO:0000256" key="6">
    <source>
        <dbReference type="ARBA" id="ARBA00022679"/>
    </source>
</evidence>
<keyword evidence="9 11" id="KW-0472">Membrane</keyword>
<organism evidence="15">
    <name type="scientific">Leifsonia sp. NPDC080035</name>
    <dbReference type="NCBI Taxonomy" id="3143936"/>
    <lineage>
        <taxon>Bacteria</taxon>
        <taxon>Bacillati</taxon>
        <taxon>Actinomycetota</taxon>
        <taxon>Actinomycetes</taxon>
        <taxon>Micrococcales</taxon>
        <taxon>Microbacteriaceae</taxon>
        <taxon>Leifsonia</taxon>
    </lineage>
</organism>
<evidence type="ECO:0000256" key="11">
    <source>
        <dbReference type="SAM" id="Phobius"/>
    </source>
</evidence>
<evidence type="ECO:0000259" key="12">
    <source>
        <dbReference type="PROSITE" id="PS50109"/>
    </source>
</evidence>
<keyword evidence="11" id="KW-0812">Transmembrane</keyword>
<feature type="transmembrane region" description="Helical" evidence="11">
    <location>
        <begin position="148"/>
        <end position="165"/>
    </location>
</feature>
<dbReference type="SMART" id="SM00086">
    <property type="entry name" value="PAC"/>
    <property type="match status" value="1"/>
</dbReference>
<dbReference type="InterPro" id="IPR003661">
    <property type="entry name" value="HisK_dim/P_dom"/>
</dbReference>
<dbReference type="InterPro" id="IPR001610">
    <property type="entry name" value="PAC"/>
</dbReference>